<accession>A0A1G6X033</accession>
<evidence type="ECO:0000313" key="1">
    <source>
        <dbReference type="EMBL" id="SDD71429.1"/>
    </source>
</evidence>
<dbReference type="OrthoDB" id="9091812at2"/>
<evidence type="ECO:0000313" key="2">
    <source>
        <dbReference type="Proteomes" id="UP000198908"/>
    </source>
</evidence>
<reference evidence="2" key="1">
    <citation type="submission" date="2016-09" db="EMBL/GenBank/DDBJ databases">
        <authorList>
            <person name="Varghese N."/>
            <person name="Submissions S."/>
        </authorList>
    </citation>
    <scope>NUCLEOTIDE SEQUENCE [LARGE SCALE GENOMIC DNA]</scope>
    <source>
        <strain evidence="2">TNe-862</strain>
    </source>
</reference>
<dbReference type="RefSeq" id="WP_143189322.1">
    <property type="nucleotide sequence ID" value="NZ_FMYQ01000024.1"/>
</dbReference>
<dbReference type="Proteomes" id="UP000198908">
    <property type="component" value="Unassembled WGS sequence"/>
</dbReference>
<name>A0A1G6X033_9BURK</name>
<protein>
    <submittedName>
        <fullName evidence="1">Uncharacterized protein</fullName>
    </submittedName>
</protein>
<organism evidence="1 2">
    <name type="scientific">Paraburkholderia lycopersici</name>
    <dbReference type="NCBI Taxonomy" id="416944"/>
    <lineage>
        <taxon>Bacteria</taxon>
        <taxon>Pseudomonadati</taxon>
        <taxon>Pseudomonadota</taxon>
        <taxon>Betaproteobacteria</taxon>
        <taxon>Burkholderiales</taxon>
        <taxon>Burkholderiaceae</taxon>
        <taxon>Paraburkholderia</taxon>
    </lineage>
</organism>
<keyword evidence="2" id="KW-1185">Reference proteome</keyword>
<gene>
    <name evidence="1" type="ORF">SAMN05421548_12429</name>
</gene>
<dbReference type="AlphaFoldDB" id="A0A1G6X033"/>
<dbReference type="EMBL" id="FMYQ01000024">
    <property type="protein sequence ID" value="SDD71429.1"/>
    <property type="molecule type" value="Genomic_DNA"/>
</dbReference>
<proteinExistence type="predicted"/>
<sequence>MLAGDQNLSLSRTALAQPAAQDGTAASPVTISKVQPATPIDTEALGVLLRMSSNDLMPAALQGQTSFNLSQGSADATTLDKYRQALDTNSRTDADAQAVATALVTSLRQLILQRPDLANAQFDFQSDNGTIKVTSNSLSNSDRTWLQNLLNGNDALVQAVNTFRSDLVGGYSAWAAADGQPLDATQSAAVSKQADGLVNFMQLFGQMGASTDIPNQDPNVYAFDGAKINLTQNAGSAVGFLSLMQSAQAVANGLDYTTTPNGTYYGVDRFNIFEQNLSAPMSIRIPFFPPGATSLGVHETA</sequence>